<comment type="similarity">
    <text evidence="1 5">Belongs to the prefoldin subunit beta family.</text>
</comment>
<protein>
    <recommendedName>
        <fullName evidence="5">Prefoldin subunit 4</fullName>
    </recommendedName>
</protein>
<dbReference type="Pfam" id="PF01920">
    <property type="entry name" value="Prefoldin_2"/>
    <property type="match status" value="1"/>
</dbReference>
<evidence type="ECO:0000256" key="3">
    <source>
        <dbReference type="ARBA" id="ARBA00023186"/>
    </source>
</evidence>
<reference evidence="7" key="1">
    <citation type="submission" date="2021-12" db="EMBL/GenBank/DDBJ databases">
        <authorList>
            <person name="King R."/>
        </authorList>
    </citation>
    <scope>NUCLEOTIDE SEQUENCE</scope>
</reference>
<dbReference type="InterPro" id="IPR009053">
    <property type="entry name" value="Prefoldin"/>
</dbReference>
<dbReference type="GO" id="GO:0016272">
    <property type="term" value="C:prefoldin complex"/>
    <property type="evidence" value="ECO:0007669"/>
    <property type="project" value="UniProtKB-UniRule"/>
</dbReference>
<evidence type="ECO:0000256" key="1">
    <source>
        <dbReference type="ARBA" id="ARBA00008045"/>
    </source>
</evidence>
<evidence type="ECO:0000313" key="7">
    <source>
        <dbReference type="EMBL" id="CAH0385421.1"/>
    </source>
</evidence>
<evidence type="ECO:0000256" key="2">
    <source>
        <dbReference type="ARBA" id="ARBA00011695"/>
    </source>
</evidence>
<dbReference type="InterPro" id="IPR002777">
    <property type="entry name" value="PFD_beta-like"/>
</dbReference>
<feature type="coiled-coil region" evidence="6">
    <location>
        <begin position="23"/>
        <end position="67"/>
    </location>
</feature>
<dbReference type="InterPro" id="IPR016661">
    <property type="entry name" value="PFDN4"/>
</dbReference>
<dbReference type="PANTHER" id="PTHR21100">
    <property type="entry name" value="PREFOLDIN SUBUNIT 4"/>
    <property type="match status" value="1"/>
</dbReference>
<dbReference type="OrthoDB" id="10250441at2759"/>
<dbReference type="Gene3D" id="1.10.287.370">
    <property type="match status" value="1"/>
</dbReference>
<evidence type="ECO:0000256" key="4">
    <source>
        <dbReference type="ARBA" id="ARBA00024667"/>
    </source>
</evidence>
<dbReference type="PANTHER" id="PTHR21100:SF9">
    <property type="entry name" value="PREFOLDIN SUBUNIT 4"/>
    <property type="match status" value="1"/>
</dbReference>
<accession>A0A9P0F180</accession>
<evidence type="ECO:0000256" key="6">
    <source>
        <dbReference type="SAM" id="Coils"/>
    </source>
</evidence>
<name>A0A9P0F180_BEMTA</name>
<sequence>MSSAGGTVGSFKPDSDVHISYEDQQKINRFANLNAKLEDLKDELKIKNNELQNIKDAVEELELADDDTKVPFLMGDIFIHQDMPSTQSLLEETKSQIDASIKDIEKRSAEIVDIMSELKVTLKARFGNHIHLEADED</sequence>
<dbReference type="AlphaFoldDB" id="A0A9P0F180"/>
<dbReference type="GO" id="GO:0051082">
    <property type="term" value="F:unfolded protein binding"/>
    <property type="evidence" value="ECO:0007669"/>
    <property type="project" value="InterPro"/>
</dbReference>
<keyword evidence="3 5" id="KW-0143">Chaperone</keyword>
<dbReference type="GO" id="GO:0006457">
    <property type="term" value="P:protein folding"/>
    <property type="evidence" value="ECO:0007669"/>
    <property type="project" value="UniProtKB-UniRule"/>
</dbReference>
<dbReference type="GO" id="GO:0005737">
    <property type="term" value="C:cytoplasm"/>
    <property type="evidence" value="ECO:0007669"/>
    <property type="project" value="UniProtKB-ARBA"/>
</dbReference>
<dbReference type="EMBL" id="OU963863">
    <property type="protein sequence ID" value="CAH0385421.1"/>
    <property type="molecule type" value="Genomic_DNA"/>
</dbReference>
<dbReference type="FunFam" id="1.10.287.370:FF:000005">
    <property type="entry name" value="Prefoldin subunit 4"/>
    <property type="match status" value="1"/>
</dbReference>
<organism evidence="7 8">
    <name type="scientific">Bemisia tabaci</name>
    <name type="common">Sweetpotato whitefly</name>
    <name type="synonym">Aleurodes tabaci</name>
    <dbReference type="NCBI Taxonomy" id="7038"/>
    <lineage>
        <taxon>Eukaryota</taxon>
        <taxon>Metazoa</taxon>
        <taxon>Ecdysozoa</taxon>
        <taxon>Arthropoda</taxon>
        <taxon>Hexapoda</taxon>
        <taxon>Insecta</taxon>
        <taxon>Pterygota</taxon>
        <taxon>Neoptera</taxon>
        <taxon>Paraneoptera</taxon>
        <taxon>Hemiptera</taxon>
        <taxon>Sternorrhyncha</taxon>
        <taxon>Aleyrodoidea</taxon>
        <taxon>Aleyrodidae</taxon>
        <taxon>Aleyrodinae</taxon>
        <taxon>Bemisia</taxon>
    </lineage>
</organism>
<gene>
    <name evidence="7" type="ORF">BEMITA_LOCUS4647</name>
</gene>
<dbReference type="PIRSF" id="PIRSF016477">
    <property type="entry name" value="Prefoldin_subunit_4"/>
    <property type="match status" value="1"/>
</dbReference>
<dbReference type="CDD" id="cd23165">
    <property type="entry name" value="Prefoldin_4"/>
    <property type="match status" value="1"/>
</dbReference>
<dbReference type="SUPFAM" id="SSF46579">
    <property type="entry name" value="Prefoldin"/>
    <property type="match status" value="1"/>
</dbReference>
<evidence type="ECO:0000313" key="8">
    <source>
        <dbReference type="Proteomes" id="UP001152759"/>
    </source>
</evidence>
<proteinExistence type="inferred from homology"/>
<keyword evidence="8" id="KW-1185">Reference proteome</keyword>
<dbReference type="Proteomes" id="UP001152759">
    <property type="component" value="Chromosome 2"/>
</dbReference>
<dbReference type="KEGG" id="btab:109030067"/>
<evidence type="ECO:0000256" key="5">
    <source>
        <dbReference type="PIRNR" id="PIRNR016477"/>
    </source>
</evidence>
<keyword evidence="6" id="KW-0175">Coiled coil</keyword>
<comment type="function">
    <text evidence="4 5">Binds specifically to cytosolic chaperonin (c-CPN) and transfers target proteins to it. Binds to nascent polypeptide chain and promotes folding in an environment in which there are many competing pathways for nonnative proteins.</text>
</comment>
<comment type="subunit">
    <text evidence="2 5">Heterohexamer of two PFD-alpha type and four PFD-beta type subunits.</text>
</comment>